<organism evidence="1 3">
    <name type="scientific">Medicago truncatula</name>
    <name type="common">Barrel medic</name>
    <name type="synonym">Medicago tribuloides</name>
    <dbReference type="NCBI Taxonomy" id="3880"/>
    <lineage>
        <taxon>Eukaryota</taxon>
        <taxon>Viridiplantae</taxon>
        <taxon>Streptophyta</taxon>
        <taxon>Embryophyta</taxon>
        <taxon>Tracheophyta</taxon>
        <taxon>Spermatophyta</taxon>
        <taxon>Magnoliopsida</taxon>
        <taxon>eudicotyledons</taxon>
        <taxon>Gunneridae</taxon>
        <taxon>Pentapetalae</taxon>
        <taxon>rosids</taxon>
        <taxon>fabids</taxon>
        <taxon>Fabales</taxon>
        <taxon>Fabaceae</taxon>
        <taxon>Papilionoideae</taxon>
        <taxon>50 kb inversion clade</taxon>
        <taxon>NPAAA clade</taxon>
        <taxon>Hologalegina</taxon>
        <taxon>IRL clade</taxon>
        <taxon>Trifolieae</taxon>
        <taxon>Medicago</taxon>
    </lineage>
</organism>
<dbReference type="HOGENOM" id="CLU_2816215_0_0_1"/>
<protein>
    <submittedName>
        <fullName evidence="1 2">Uncharacterized protein</fullName>
    </submittedName>
</protein>
<name>A0A072VAM0_MEDTR</name>
<sequence>MGSFVLGSTNKSNTNIRNFACKHLTLDSESVSMTTSPGWLEEINQLRHHLRERVVALFIREESQLQT</sequence>
<accession>A0A072VAM0</accession>
<proteinExistence type="predicted"/>
<reference evidence="1 3" key="2">
    <citation type="journal article" date="2014" name="BMC Genomics">
        <title>An improved genome release (version Mt4.0) for the model legume Medicago truncatula.</title>
        <authorList>
            <person name="Tang H."/>
            <person name="Krishnakumar V."/>
            <person name="Bidwell S."/>
            <person name="Rosen B."/>
            <person name="Chan A."/>
            <person name="Zhou S."/>
            <person name="Gentzbittel L."/>
            <person name="Childs K.L."/>
            <person name="Yandell M."/>
            <person name="Gundlach H."/>
            <person name="Mayer K.F."/>
            <person name="Schwartz D.C."/>
            <person name="Town C.D."/>
        </authorList>
    </citation>
    <scope>GENOME REANNOTATION</scope>
    <source>
        <strain evidence="1">A17</strain>
        <strain evidence="2 3">cv. Jemalong A17</strain>
    </source>
</reference>
<dbReference type="Proteomes" id="UP000002051">
    <property type="component" value="Chromosome 2"/>
</dbReference>
<evidence type="ECO:0000313" key="3">
    <source>
        <dbReference type="Proteomes" id="UP000002051"/>
    </source>
</evidence>
<reference evidence="2" key="3">
    <citation type="submission" date="2015-04" db="UniProtKB">
        <authorList>
            <consortium name="EnsemblPlants"/>
        </authorList>
    </citation>
    <scope>IDENTIFICATION</scope>
    <source>
        <strain evidence="2">cv. Jemalong A17</strain>
    </source>
</reference>
<keyword evidence="3" id="KW-1185">Reference proteome</keyword>
<gene>
    <name evidence="1" type="ordered locus">MTR_2g071840</name>
</gene>
<reference evidence="1 3" key="1">
    <citation type="journal article" date="2011" name="Nature">
        <title>The Medicago genome provides insight into the evolution of rhizobial symbioses.</title>
        <authorList>
            <person name="Young N.D."/>
            <person name="Debelle F."/>
            <person name="Oldroyd G.E."/>
            <person name="Geurts R."/>
            <person name="Cannon S.B."/>
            <person name="Udvardi M.K."/>
            <person name="Benedito V.A."/>
            <person name="Mayer K.F."/>
            <person name="Gouzy J."/>
            <person name="Schoof H."/>
            <person name="Van de Peer Y."/>
            <person name="Proost S."/>
            <person name="Cook D.R."/>
            <person name="Meyers B.C."/>
            <person name="Spannagl M."/>
            <person name="Cheung F."/>
            <person name="De Mita S."/>
            <person name="Krishnakumar V."/>
            <person name="Gundlach H."/>
            <person name="Zhou S."/>
            <person name="Mudge J."/>
            <person name="Bharti A.K."/>
            <person name="Murray J.D."/>
            <person name="Naoumkina M.A."/>
            <person name="Rosen B."/>
            <person name="Silverstein K.A."/>
            <person name="Tang H."/>
            <person name="Rombauts S."/>
            <person name="Zhao P.X."/>
            <person name="Zhou P."/>
            <person name="Barbe V."/>
            <person name="Bardou P."/>
            <person name="Bechner M."/>
            <person name="Bellec A."/>
            <person name="Berger A."/>
            <person name="Berges H."/>
            <person name="Bidwell S."/>
            <person name="Bisseling T."/>
            <person name="Choisne N."/>
            <person name="Couloux A."/>
            <person name="Denny R."/>
            <person name="Deshpande S."/>
            <person name="Dai X."/>
            <person name="Doyle J.J."/>
            <person name="Dudez A.M."/>
            <person name="Farmer A.D."/>
            <person name="Fouteau S."/>
            <person name="Franken C."/>
            <person name="Gibelin C."/>
            <person name="Gish J."/>
            <person name="Goldstein S."/>
            <person name="Gonzalez A.J."/>
            <person name="Green P.J."/>
            <person name="Hallab A."/>
            <person name="Hartog M."/>
            <person name="Hua A."/>
            <person name="Humphray S.J."/>
            <person name="Jeong D.H."/>
            <person name="Jing Y."/>
            <person name="Jocker A."/>
            <person name="Kenton S.M."/>
            <person name="Kim D.J."/>
            <person name="Klee K."/>
            <person name="Lai H."/>
            <person name="Lang C."/>
            <person name="Lin S."/>
            <person name="Macmil S.L."/>
            <person name="Magdelenat G."/>
            <person name="Matthews L."/>
            <person name="McCorrison J."/>
            <person name="Monaghan E.L."/>
            <person name="Mun J.H."/>
            <person name="Najar F.Z."/>
            <person name="Nicholson C."/>
            <person name="Noirot C."/>
            <person name="O'Bleness M."/>
            <person name="Paule C.R."/>
            <person name="Poulain J."/>
            <person name="Prion F."/>
            <person name="Qin B."/>
            <person name="Qu C."/>
            <person name="Retzel E.F."/>
            <person name="Riddle C."/>
            <person name="Sallet E."/>
            <person name="Samain S."/>
            <person name="Samson N."/>
            <person name="Sanders I."/>
            <person name="Saurat O."/>
            <person name="Scarpelli C."/>
            <person name="Schiex T."/>
            <person name="Segurens B."/>
            <person name="Severin A.J."/>
            <person name="Sherrier D.J."/>
            <person name="Shi R."/>
            <person name="Sims S."/>
            <person name="Singer S.R."/>
            <person name="Sinharoy S."/>
            <person name="Sterck L."/>
            <person name="Viollet A."/>
            <person name="Wang B.B."/>
            <person name="Wang K."/>
            <person name="Wang M."/>
            <person name="Wang X."/>
            <person name="Warfsmann J."/>
            <person name="Weissenbach J."/>
            <person name="White D.D."/>
            <person name="White J.D."/>
            <person name="Wiley G.B."/>
            <person name="Wincker P."/>
            <person name="Xing Y."/>
            <person name="Yang L."/>
            <person name="Yao Z."/>
            <person name="Ying F."/>
            <person name="Zhai J."/>
            <person name="Zhou L."/>
            <person name="Zuber A."/>
            <person name="Denarie J."/>
            <person name="Dixon R.A."/>
            <person name="May G.D."/>
            <person name="Schwartz D.C."/>
            <person name="Rogers J."/>
            <person name="Quetier F."/>
            <person name="Town C.D."/>
            <person name="Roe B.A."/>
        </authorList>
    </citation>
    <scope>NUCLEOTIDE SEQUENCE [LARGE SCALE GENOMIC DNA]</scope>
    <source>
        <strain evidence="1">A17</strain>
        <strain evidence="2 3">cv. Jemalong A17</strain>
    </source>
</reference>
<dbReference type="AlphaFoldDB" id="A0A072VAM0"/>
<dbReference type="EnsemblPlants" id="KEH38433">
    <property type="protein sequence ID" value="KEH38433"/>
    <property type="gene ID" value="MTR_2g071840"/>
</dbReference>
<evidence type="ECO:0000313" key="1">
    <source>
        <dbReference type="EMBL" id="KEH38433.1"/>
    </source>
</evidence>
<evidence type="ECO:0000313" key="2">
    <source>
        <dbReference type="EnsemblPlants" id="KEH38433"/>
    </source>
</evidence>
<dbReference type="EMBL" id="CM001218">
    <property type="protein sequence ID" value="KEH38433.1"/>
    <property type="molecule type" value="Genomic_DNA"/>
</dbReference>